<protein>
    <submittedName>
        <fullName evidence="5">Zn-dependent hydrolase</fullName>
    </submittedName>
</protein>
<dbReference type="PIRSF" id="PIRSF001235">
    <property type="entry name" value="Amidase_carbamoylase"/>
    <property type="match status" value="1"/>
</dbReference>
<dbReference type="InterPro" id="IPR011650">
    <property type="entry name" value="Peptidase_M20_dimer"/>
</dbReference>
<dbReference type="Gene3D" id="3.30.70.360">
    <property type="match status" value="1"/>
</dbReference>
<dbReference type="GO" id="GO:0016813">
    <property type="term" value="F:hydrolase activity, acting on carbon-nitrogen (but not peptide) bonds, in linear amidines"/>
    <property type="evidence" value="ECO:0007669"/>
    <property type="project" value="InterPro"/>
</dbReference>
<dbReference type="PANTHER" id="PTHR32494">
    <property type="entry name" value="ALLANTOATE DEIMINASE-RELATED"/>
    <property type="match status" value="1"/>
</dbReference>
<dbReference type="NCBIfam" id="TIGR01879">
    <property type="entry name" value="hydantase"/>
    <property type="match status" value="1"/>
</dbReference>
<name>A0AAN0KDP0_9ACTN</name>
<evidence type="ECO:0000313" key="5">
    <source>
        <dbReference type="EMBL" id="BEH02044.1"/>
    </source>
</evidence>
<feature type="binding site" evidence="3">
    <location>
        <position position="66"/>
    </location>
    <ligand>
        <name>Zn(2+)</name>
        <dbReference type="ChEBI" id="CHEBI:29105"/>
        <label>2</label>
    </ligand>
</feature>
<feature type="domain" description="Peptidase M20 dimerisation" evidence="4">
    <location>
        <begin position="183"/>
        <end position="282"/>
    </location>
</feature>
<dbReference type="Pfam" id="PF01546">
    <property type="entry name" value="Peptidase_M20"/>
    <property type="match status" value="1"/>
</dbReference>
<feature type="binding site" evidence="3">
    <location>
        <position position="101"/>
    </location>
    <ligand>
        <name>Zn(2+)</name>
        <dbReference type="ChEBI" id="CHEBI:29105"/>
        <label>2</label>
    </ligand>
</feature>
<dbReference type="InterPro" id="IPR036264">
    <property type="entry name" value="Bact_exopeptidase_dim_dom"/>
</dbReference>
<keyword evidence="3" id="KW-0479">Metal-binding</keyword>
<dbReference type="CDD" id="cd03884">
    <property type="entry name" value="M20_bAS"/>
    <property type="match status" value="1"/>
</dbReference>
<dbReference type="SUPFAM" id="SSF55031">
    <property type="entry name" value="Bacterial exopeptidase dimerisation domain"/>
    <property type="match status" value="1"/>
</dbReference>
<evidence type="ECO:0000256" key="3">
    <source>
        <dbReference type="PIRSR" id="PIRSR001235-1"/>
    </source>
</evidence>
<feature type="binding site" evidence="3">
    <location>
        <position position="55"/>
    </location>
    <ligand>
        <name>Zn(2+)</name>
        <dbReference type="ChEBI" id="CHEBI:29105"/>
        <label>1</label>
    </ligand>
</feature>
<evidence type="ECO:0000313" key="6">
    <source>
        <dbReference type="Proteomes" id="UP001431656"/>
    </source>
</evidence>
<dbReference type="AlphaFoldDB" id="A0AAN0KDP0"/>
<keyword evidence="3" id="KW-0862">Zinc</keyword>
<reference evidence="5" key="1">
    <citation type="journal article" date="2024" name="Int. J. Syst. Evol. Microbiol.">
        <title>Brooklawnia propionicigenes sp. nov., a facultatively anaerobic, propionate-producing bacterium isolated from a methanogenic reactor treating waste from cattle farms.</title>
        <authorList>
            <person name="Akita Y."/>
            <person name="Ueki A."/>
            <person name="Tonouchi A."/>
            <person name="Sugawara Y."/>
            <person name="Honma S."/>
            <person name="Kaku N."/>
            <person name="Ueki K."/>
        </authorList>
    </citation>
    <scope>NUCLEOTIDE SEQUENCE</scope>
    <source>
        <strain evidence="5">SH051</strain>
    </source>
</reference>
<evidence type="ECO:0000256" key="1">
    <source>
        <dbReference type="ARBA" id="ARBA00006153"/>
    </source>
</evidence>
<dbReference type="Proteomes" id="UP001431656">
    <property type="component" value="Chromosome"/>
</dbReference>
<dbReference type="EMBL" id="AP028056">
    <property type="protein sequence ID" value="BEH02044.1"/>
    <property type="molecule type" value="Genomic_DNA"/>
</dbReference>
<dbReference type="PANTHER" id="PTHR32494:SF5">
    <property type="entry name" value="ALLANTOATE AMIDOHYDROLASE"/>
    <property type="match status" value="1"/>
</dbReference>
<dbReference type="Pfam" id="PF07687">
    <property type="entry name" value="M20_dimer"/>
    <property type="match status" value="1"/>
</dbReference>
<dbReference type="InterPro" id="IPR010158">
    <property type="entry name" value="Amidase_Cbmase"/>
</dbReference>
<keyword evidence="2 5" id="KW-0378">Hydrolase</keyword>
<comment type="cofactor">
    <cofactor evidence="3">
        <name>Zn(2+)</name>
        <dbReference type="ChEBI" id="CHEBI:29105"/>
    </cofactor>
    <text evidence="3">Binds 2 Zn(2+) ions per subunit.</text>
</comment>
<sequence>MRRLALTDEDVAGRKLVLSWFRDAGLEVTLDRIGNVRARRSGLDDSLAPVVIGSHVDSVATAGRFDGCLGVLGGLEVVRTLNDQEVRTLRPIELAIWTEEEGCRFGTDMLGSAVAAGRITEAQARSLTDAGGISVGAELDRHGLVGPVAVPVTPPAHYLECHIEQGPILEAGGYEIGVVTGVQAILWHRLTIRGRAAHAGTTPDALRHSATLAAALVTVKLDEMVKSGRYGALLANVGRFDTAPNLVNIVASEAVITIDLRNPEEDAIQRASADLLAYCREVEQRTGVTIASEITAHTPPVQFYDEVMDEVEATANRFGLSNRRIMSGAGHDAGEMAAICPTGMVFVPGKYDGISHNPREYSTPKACADGINVLFQCAVSFANRS</sequence>
<dbReference type="KEGG" id="broo:brsh051_13250"/>
<dbReference type="SUPFAM" id="SSF53187">
    <property type="entry name" value="Zn-dependent exopeptidases"/>
    <property type="match status" value="1"/>
</dbReference>
<accession>A0AAN0KDP0</accession>
<proteinExistence type="inferred from homology"/>
<keyword evidence="6" id="KW-1185">Reference proteome</keyword>
<dbReference type="InterPro" id="IPR002933">
    <property type="entry name" value="Peptidase_M20"/>
</dbReference>
<evidence type="ECO:0000259" key="4">
    <source>
        <dbReference type="Pfam" id="PF07687"/>
    </source>
</evidence>
<dbReference type="Gene3D" id="3.40.630.10">
    <property type="entry name" value="Zn peptidases"/>
    <property type="match status" value="1"/>
</dbReference>
<feature type="binding site" evidence="3">
    <location>
        <position position="356"/>
    </location>
    <ligand>
        <name>Zn(2+)</name>
        <dbReference type="ChEBI" id="CHEBI:29105"/>
        <label>2</label>
    </ligand>
</feature>
<comment type="similarity">
    <text evidence="1">Belongs to the peptidase M20 family.</text>
</comment>
<feature type="binding site" evidence="3">
    <location>
        <position position="66"/>
    </location>
    <ligand>
        <name>Zn(2+)</name>
        <dbReference type="ChEBI" id="CHEBI:29105"/>
        <label>1</label>
    </ligand>
</feature>
<feature type="binding site" evidence="3">
    <location>
        <position position="162"/>
    </location>
    <ligand>
        <name>Zn(2+)</name>
        <dbReference type="ChEBI" id="CHEBI:29105"/>
        <label>1</label>
    </ligand>
</feature>
<gene>
    <name evidence="5" type="ORF">brsh051_13250</name>
</gene>
<evidence type="ECO:0000256" key="2">
    <source>
        <dbReference type="ARBA" id="ARBA00022801"/>
    </source>
</evidence>
<organism evidence="5 6">
    <name type="scientific">Brooklawnia propionicigenes</name>
    <dbReference type="NCBI Taxonomy" id="3041175"/>
    <lineage>
        <taxon>Bacteria</taxon>
        <taxon>Bacillati</taxon>
        <taxon>Actinomycetota</taxon>
        <taxon>Actinomycetes</taxon>
        <taxon>Propionibacteriales</taxon>
        <taxon>Propionibacteriaceae</taxon>
        <taxon>Brooklawnia</taxon>
    </lineage>
</organism>
<dbReference type="GO" id="GO:0046872">
    <property type="term" value="F:metal ion binding"/>
    <property type="evidence" value="ECO:0007669"/>
    <property type="project" value="UniProtKB-KW"/>
</dbReference>